<dbReference type="Pfam" id="PF16188">
    <property type="entry name" value="Peptidase_M24_C"/>
    <property type="match status" value="1"/>
</dbReference>
<accession>A0AAD6L6D1</accession>
<protein>
    <recommendedName>
        <fullName evidence="1">Peptidase M24 C-terminal domain-containing protein</fullName>
    </recommendedName>
</protein>
<evidence type="ECO:0000313" key="2">
    <source>
        <dbReference type="EMBL" id="KAJ6951164.1"/>
    </source>
</evidence>
<evidence type="ECO:0000313" key="3">
    <source>
        <dbReference type="Proteomes" id="UP001164929"/>
    </source>
</evidence>
<dbReference type="InterPro" id="IPR032416">
    <property type="entry name" value="Peptidase_M24_C"/>
</dbReference>
<organism evidence="2 3">
    <name type="scientific">Populus alba x Populus x berolinensis</name>
    <dbReference type="NCBI Taxonomy" id="444605"/>
    <lineage>
        <taxon>Eukaryota</taxon>
        <taxon>Viridiplantae</taxon>
        <taxon>Streptophyta</taxon>
        <taxon>Embryophyta</taxon>
        <taxon>Tracheophyta</taxon>
        <taxon>Spermatophyta</taxon>
        <taxon>Magnoliopsida</taxon>
        <taxon>eudicotyledons</taxon>
        <taxon>Gunneridae</taxon>
        <taxon>Pentapetalae</taxon>
        <taxon>rosids</taxon>
        <taxon>fabids</taxon>
        <taxon>Malpighiales</taxon>
        <taxon>Salicaceae</taxon>
        <taxon>Saliceae</taxon>
        <taxon>Populus</taxon>
    </lineage>
</organism>
<keyword evidence="3" id="KW-1185">Reference proteome</keyword>
<feature type="domain" description="Peptidase M24 C-terminal" evidence="1">
    <location>
        <begin position="6"/>
        <end position="37"/>
    </location>
</feature>
<name>A0AAD6L6D1_9ROSI</name>
<dbReference type="EMBL" id="JAQIZT010000019">
    <property type="protein sequence ID" value="KAJ6951164.1"/>
    <property type="molecule type" value="Genomic_DNA"/>
</dbReference>
<evidence type="ECO:0000259" key="1">
    <source>
        <dbReference type="Pfam" id="PF16188"/>
    </source>
</evidence>
<sequence>MIDFTLLASYHGRCRDILAPYLDESEMAWLNKATEPIGVRFLFLVDKDPLKK</sequence>
<comment type="caution">
    <text evidence="2">The sequence shown here is derived from an EMBL/GenBank/DDBJ whole genome shotgun (WGS) entry which is preliminary data.</text>
</comment>
<gene>
    <name evidence="2" type="ORF">NC653_040520</name>
</gene>
<dbReference type="Proteomes" id="UP001164929">
    <property type="component" value="Chromosome 19"/>
</dbReference>
<dbReference type="AlphaFoldDB" id="A0AAD6L6D1"/>
<proteinExistence type="predicted"/>
<reference evidence="2" key="1">
    <citation type="journal article" date="2023" name="Mol. Ecol. Resour.">
        <title>Chromosome-level genome assembly of a triploid poplar Populus alba 'Berolinensis'.</title>
        <authorList>
            <person name="Chen S."/>
            <person name="Yu Y."/>
            <person name="Wang X."/>
            <person name="Wang S."/>
            <person name="Zhang T."/>
            <person name="Zhou Y."/>
            <person name="He R."/>
            <person name="Meng N."/>
            <person name="Wang Y."/>
            <person name="Liu W."/>
            <person name="Liu Z."/>
            <person name="Liu J."/>
            <person name="Guo Q."/>
            <person name="Huang H."/>
            <person name="Sederoff R.R."/>
            <person name="Wang G."/>
            <person name="Qu G."/>
            <person name="Chen S."/>
        </authorList>
    </citation>
    <scope>NUCLEOTIDE SEQUENCE</scope>
    <source>
        <strain evidence="2">SC-2020</strain>
    </source>
</reference>